<dbReference type="Gene3D" id="1.25.40.10">
    <property type="entry name" value="Tetratricopeptide repeat domain"/>
    <property type="match status" value="3"/>
</dbReference>
<dbReference type="PANTHER" id="PTHR10098">
    <property type="entry name" value="RAPSYN-RELATED"/>
    <property type="match status" value="1"/>
</dbReference>
<feature type="domain" description="CHAT" evidence="4">
    <location>
        <begin position="760"/>
        <end position="825"/>
    </location>
</feature>
<feature type="coiled-coil region" evidence="2">
    <location>
        <begin position="1231"/>
        <end position="1283"/>
    </location>
</feature>
<feature type="compositionally biased region" description="Basic and acidic residues" evidence="3">
    <location>
        <begin position="303"/>
        <end position="315"/>
    </location>
</feature>
<feature type="repeat" description="TPR" evidence="1">
    <location>
        <begin position="36"/>
        <end position="69"/>
    </location>
</feature>
<feature type="region of interest" description="Disordered" evidence="3">
    <location>
        <begin position="900"/>
        <end position="938"/>
    </location>
</feature>
<dbReference type="InterPro" id="IPR011990">
    <property type="entry name" value="TPR-like_helical_dom_sf"/>
</dbReference>
<feature type="compositionally biased region" description="Low complexity" evidence="3">
    <location>
        <begin position="902"/>
        <end position="915"/>
    </location>
</feature>
<gene>
    <name evidence="5" type="ORF">RRG08_029724</name>
</gene>
<organism evidence="5 6">
    <name type="scientific">Elysia crispata</name>
    <name type="common">lettuce slug</name>
    <dbReference type="NCBI Taxonomy" id="231223"/>
    <lineage>
        <taxon>Eukaryota</taxon>
        <taxon>Metazoa</taxon>
        <taxon>Spiralia</taxon>
        <taxon>Lophotrochozoa</taxon>
        <taxon>Mollusca</taxon>
        <taxon>Gastropoda</taxon>
        <taxon>Heterobranchia</taxon>
        <taxon>Euthyneura</taxon>
        <taxon>Panpulmonata</taxon>
        <taxon>Sacoglossa</taxon>
        <taxon>Placobranchoidea</taxon>
        <taxon>Plakobranchidae</taxon>
        <taxon>Elysia</taxon>
    </lineage>
</organism>
<dbReference type="EMBL" id="JAWDGP010002766">
    <property type="protein sequence ID" value="KAK3780031.1"/>
    <property type="molecule type" value="Genomic_DNA"/>
</dbReference>
<comment type="caution">
    <text evidence="5">The sequence shown here is derived from an EMBL/GenBank/DDBJ whole genome shotgun (WGS) entry which is preliminary data.</text>
</comment>
<evidence type="ECO:0000313" key="5">
    <source>
        <dbReference type="EMBL" id="KAK3780031.1"/>
    </source>
</evidence>
<name>A0AAE1DR58_9GAST</name>
<evidence type="ECO:0000313" key="6">
    <source>
        <dbReference type="Proteomes" id="UP001283361"/>
    </source>
</evidence>
<dbReference type="SUPFAM" id="SSF48452">
    <property type="entry name" value="TPR-like"/>
    <property type="match status" value="3"/>
</dbReference>
<keyword evidence="1" id="KW-0802">TPR repeat</keyword>
<feature type="region of interest" description="Disordered" evidence="3">
    <location>
        <begin position="293"/>
        <end position="315"/>
    </location>
</feature>
<proteinExistence type="predicted"/>
<feature type="domain" description="CHAT" evidence="4">
    <location>
        <begin position="998"/>
        <end position="1220"/>
    </location>
</feature>
<evidence type="ECO:0000259" key="4">
    <source>
        <dbReference type="Pfam" id="PF12770"/>
    </source>
</evidence>
<dbReference type="Proteomes" id="UP001283361">
    <property type="component" value="Unassembled WGS sequence"/>
</dbReference>
<keyword evidence="6" id="KW-1185">Reference proteome</keyword>
<dbReference type="Pfam" id="PF13424">
    <property type="entry name" value="TPR_12"/>
    <property type="match status" value="1"/>
</dbReference>
<dbReference type="Pfam" id="PF12770">
    <property type="entry name" value="CHAT"/>
    <property type="match status" value="2"/>
</dbReference>
<dbReference type="InterPro" id="IPR024983">
    <property type="entry name" value="CHAT_dom"/>
</dbReference>
<feature type="repeat" description="TPR" evidence="1">
    <location>
        <begin position="374"/>
        <end position="407"/>
    </location>
</feature>
<sequence length="1647" mass="183725">MDHLGQFSSPLLGSYSLPSLAEGSEAISEAEEINEVKSLHDQGVRAAKTADFNEAIQYYNEALEIDCNDVKVLQARSLVFLQQKRTLEASQDAETILSIDPSNAQGHLLQGLSLQQSGQPKAALNSMLNALELDPTISNKVTTHISKVVANFCQVPDQLVDSLKDMDPYAKLSELGVVLFQNRRYEECISVLETSRKFQTNQKGITMRILLTHANAHSQLLQSEAAIELYQECLSLATATHEQTYQTKALVNMATLHLERGDTHQAIIFYEKLLHLGTELRLQSGSGKGLDDGNDNLCASGSRSKDEIMDSDRPVDRLPEGGMPDYWTKELQCGLHLNLSIAYKTIGNMSVAAWHAEKYMSLARKFDLDPKLLAESHHNTGMLNEILGHYDEALECYQEYLNISKKNGNKKGIGQAYGCLASVYAALRNWPLALTYHGQQLALASHSRDKKMTALAHEMFGDTLCLKEDYEAAIEHYNQMLLLCRSRDNRGDATSRCKMAAAYKAMGQLQYSLYYYMEALSLAQRFGLSDLETMTEFHVACINKDSTQFAEREEAQNAFLRLIPFFEKKIQKHIEENSHCPVEYESQLAQCYDGMQTVLARASNKLGCLQYAEAHRKRGVVALPNFQATCRASNHSLDSNREIWGTDHMHRIVSEQSATVLYYTLMDQLLLIWVLQPAVGVARFYTTSTTKDNSFPDQITSLLDEMREGVNKSYLYSNAEPRALPLKDADVQHIRAQNLRLSSAKPKKSSSRASTSKKKPALRRLFDMLIGPVSDLLDQLEEGDHVVIVPDKQLRMCPFAALLDYCGKPLGERFYITSVPCLLLLDRVVQNELSSLSLQGELEFQRRQARKGGITCRLGEDQSQGKKISLTRLGLASDRQDAGSVVSRQKPLTLREVSNPRLASSHGLHHSASISEGSNLPKKTGRSRESTFLSVGGRSGKGFSITPVPEDKVSVGAPEKVLNKPSTRSLGLPTSLDKMLSVHTLSTLTSRTSTGTDISSSTQVVPEFKQISDPRAALVFGCPSIPDCILIHEKQWHPKATLERAQKELCSVAQCLGTHAVTGESCTKREVIARLSTAHIVHIATWACLKEGLLLMTPDPLINGQQDDFSHLMTISDILNMKLRAKIVVLSSSGLSVSRSQQESPVTLASSFLSAGCESVLVCLWPIPDDALCKFLFHFYMALQEANLVTQALKDGVAALQGDDRWNHPYHWASFLLIGKDTKICIREIKHAQLDQLLDKVETQIENESERPVLNPKAPVPNVASKEDNLATLQSHLQELFRQHYNNPQVLPGLIDLLDSSLKRLHTSEINKQPVRLSDVIARSGHSLDILKWLGFHFQAKGEQLSCPYVIFPHWNSDELLIPAYDALKASLDMVSNPACVSALCDALPLTQDNISCLIDLMSITKHAPEIQLKVTDLSVHPLWHHTKTQALLTTTGFHQVGLLLTFNMTATYRQLLTSMLQLLLSLSCHKSPVLLYRLDVNLLGRSSGTASKTSDVEGPRLTSLTPLIIPRNQLRMSTPWLSVVESHEEMAEKIKLAKSATNLSEDFTDYIERARSWHQTTVEAQANESLEKFGRPASMPRQKVKVKSGATASQRRVPLNEIRQLTPREVNQRRDYAHFVLHDRISDINKRKKDGVIKLYLPYIKS</sequence>
<accession>A0AAE1DR58</accession>
<dbReference type="Pfam" id="PF13181">
    <property type="entry name" value="TPR_8"/>
    <property type="match status" value="2"/>
</dbReference>
<dbReference type="InterPro" id="IPR019734">
    <property type="entry name" value="TPR_rpt"/>
</dbReference>
<keyword evidence="2" id="KW-0175">Coiled coil</keyword>
<reference evidence="5" key="1">
    <citation type="journal article" date="2023" name="G3 (Bethesda)">
        <title>A reference genome for the long-term kleptoplast-retaining sea slug Elysia crispata morphotype clarki.</title>
        <authorList>
            <person name="Eastman K.E."/>
            <person name="Pendleton A.L."/>
            <person name="Shaikh M.A."/>
            <person name="Suttiyut T."/>
            <person name="Ogas R."/>
            <person name="Tomko P."/>
            <person name="Gavelis G."/>
            <person name="Widhalm J.R."/>
            <person name="Wisecaver J.H."/>
        </authorList>
    </citation>
    <scope>NUCLEOTIDE SEQUENCE</scope>
    <source>
        <strain evidence="5">ECLA1</strain>
    </source>
</reference>
<evidence type="ECO:0000256" key="2">
    <source>
        <dbReference type="SAM" id="Coils"/>
    </source>
</evidence>
<evidence type="ECO:0000256" key="1">
    <source>
        <dbReference type="PROSITE-ProRule" id="PRU00339"/>
    </source>
</evidence>
<protein>
    <recommendedName>
        <fullName evidence="4">CHAT domain-containing protein</fullName>
    </recommendedName>
</protein>
<dbReference type="SMART" id="SM00028">
    <property type="entry name" value="TPR"/>
    <property type="match status" value="10"/>
</dbReference>
<dbReference type="PROSITE" id="PS50005">
    <property type="entry name" value="TPR"/>
    <property type="match status" value="2"/>
</dbReference>
<evidence type="ECO:0000256" key="3">
    <source>
        <dbReference type="SAM" id="MobiDB-lite"/>
    </source>
</evidence>